<protein>
    <submittedName>
        <fullName evidence="3">Glycosyltransferase family 1 protein</fullName>
    </submittedName>
</protein>
<dbReference type="AlphaFoldDB" id="A0A3E5B5E5"/>
<name>A0A3E5B5E5_9BACE</name>
<feature type="domain" description="Glycosyltransferase subfamily 4-like N-terminal" evidence="2">
    <location>
        <begin position="12"/>
        <end position="153"/>
    </location>
</feature>
<dbReference type="PANTHER" id="PTHR12526:SF638">
    <property type="entry name" value="SPORE COAT PROTEIN SA"/>
    <property type="match status" value="1"/>
</dbReference>
<gene>
    <name evidence="3" type="ORF">DXB65_18135</name>
</gene>
<evidence type="ECO:0000259" key="2">
    <source>
        <dbReference type="Pfam" id="PF13477"/>
    </source>
</evidence>
<dbReference type="InterPro" id="IPR028098">
    <property type="entry name" value="Glyco_trans_4-like_N"/>
</dbReference>
<dbReference type="PANTHER" id="PTHR12526">
    <property type="entry name" value="GLYCOSYLTRANSFERASE"/>
    <property type="match status" value="1"/>
</dbReference>
<dbReference type="SUPFAM" id="SSF53756">
    <property type="entry name" value="UDP-Glycosyltransferase/glycogen phosphorylase"/>
    <property type="match status" value="1"/>
</dbReference>
<dbReference type="GO" id="GO:0016757">
    <property type="term" value="F:glycosyltransferase activity"/>
    <property type="evidence" value="ECO:0007669"/>
    <property type="project" value="InterPro"/>
</dbReference>
<dbReference type="EMBL" id="QSUL01000013">
    <property type="protein sequence ID" value="RGN32739.1"/>
    <property type="molecule type" value="Genomic_DNA"/>
</dbReference>
<keyword evidence="3" id="KW-0808">Transferase</keyword>
<evidence type="ECO:0000313" key="3">
    <source>
        <dbReference type="EMBL" id="RGN32739.1"/>
    </source>
</evidence>
<reference evidence="3 4" key="1">
    <citation type="submission" date="2018-08" db="EMBL/GenBank/DDBJ databases">
        <title>A genome reference for cultivated species of the human gut microbiota.</title>
        <authorList>
            <person name="Zou Y."/>
            <person name="Xue W."/>
            <person name="Luo G."/>
        </authorList>
    </citation>
    <scope>NUCLEOTIDE SEQUENCE [LARGE SCALE GENOMIC DNA]</scope>
    <source>
        <strain evidence="3 4">OM05-15BH</strain>
    </source>
</reference>
<proteinExistence type="predicted"/>
<evidence type="ECO:0000313" key="4">
    <source>
        <dbReference type="Proteomes" id="UP000260983"/>
    </source>
</evidence>
<dbReference type="Pfam" id="PF00534">
    <property type="entry name" value="Glycos_transf_1"/>
    <property type="match status" value="1"/>
</dbReference>
<dbReference type="InterPro" id="IPR001296">
    <property type="entry name" value="Glyco_trans_1"/>
</dbReference>
<organism evidence="3 4">
    <name type="scientific">Bacteroides oleiciplenus</name>
    <dbReference type="NCBI Taxonomy" id="626931"/>
    <lineage>
        <taxon>Bacteria</taxon>
        <taxon>Pseudomonadati</taxon>
        <taxon>Bacteroidota</taxon>
        <taxon>Bacteroidia</taxon>
        <taxon>Bacteroidales</taxon>
        <taxon>Bacteroidaceae</taxon>
        <taxon>Bacteroides</taxon>
    </lineage>
</organism>
<dbReference type="RefSeq" id="WP_117725126.1">
    <property type="nucleotide sequence ID" value="NZ_QSUL01000013.1"/>
</dbReference>
<accession>A0A3E5B5E5</accession>
<sequence length="385" mass="44093">MADCDKYSRCRRIFYVASVDWGFMSHRLPLALHGIENGDEVFLLAADTGRREELEQLGIHCLHIPFVRGKGTVLQEVKCLFLLYKYFKKYKPDIIHNVNLKITLLGSLAARLSGNYHVVNAINGLGYCFTDGRDGFLQRLIRLLIRTILKAKSFSFILQNPDDMQMIRNLKLTNDANLYLIKGSGVDLDEYHYVKPVRKEQLKILFPSRILLDKGIIELIEAAKSIREVVKGKAVFVLAGSCDNDNPAVLKEEKLRLLLESGYIEWIGYQKKMFPIYADCDIVVLPSYREGLPKALIEVCAVGRPIVTTNAVGCRECVVEGYNGYLVPIKDSVLLADALRKLIFDFEKRELFGRNSRKMAERDFSIQSVIKETFYIYDKYQKRNI</sequence>
<dbReference type="Proteomes" id="UP000260983">
    <property type="component" value="Unassembled WGS sequence"/>
</dbReference>
<comment type="caution">
    <text evidence="3">The sequence shown here is derived from an EMBL/GenBank/DDBJ whole genome shotgun (WGS) entry which is preliminary data.</text>
</comment>
<dbReference type="CDD" id="cd03808">
    <property type="entry name" value="GT4_CapM-like"/>
    <property type="match status" value="1"/>
</dbReference>
<evidence type="ECO:0000259" key="1">
    <source>
        <dbReference type="Pfam" id="PF00534"/>
    </source>
</evidence>
<feature type="domain" description="Glycosyl transferase family 1" evidence="1">
    <location>
        <begin position="194"/>
        <end position="359"/>
    </location>
</feature>
<dbReference type="Pfam" id="PF13477">
    <property type="entry name" value="Glyco_trans_4_2"/>
    <property type="match status" value="1"/>
</dbReference>
<dbReference type="Gene3D" id="3.40.50.2000">
    <property type="entry name" value="Glycogen Phosphorylase B"/>
    <property type="match status" value="2"/>
</dbReference>